<sequence length="449" mass="51119">MLSDLPPELSSRILTFCYAKDLASFSQVSTQTRDLVYATEDQYIWRSVFLNTFDDPRHAAEPRLGDFNWKKELQRRTTARFIVSSSTDSEDAEQALRVFIDVVNEALPVTVADEDSKNISWLDNLLLRSGFLDTFDSPLTRLHALVNLSHEESGEFNEERELVLRDRRTNSRSYVYDLQNYHSENGWAPFTGDSTANWVHINHLIRVVLMNLRDVPTLWGRRPPLGLEATRAYSAPGLRNPKVEDWAGVEGLWRRYVCFMDYRDLYGTFPCLRNHNLHWHLRCFYLAFNYSGIAGGPRSPKFFQDKRFREATRLIEVKLHLITRDQLKLPKLLAPDSESSSSSSKSTRPTLYFIGTSRGSSGNEATIEGSVSVGKDGCVRWHFVDIIQATMYDGVTQWCSQGVQIGNIGSASGVVGNWTTSLHDQGDPVGPFWLWKVEEDSAPSLVDFT</sequence>
<evidence type="ECO:0000259" key="1">
    <source>
        <dbReference type="PROSITE" id="PS50181"/>
    </source>
</evidence>
<feature type="domain" description="F-box" evidence="1">
    <location>
        <begin position="1"/>
        <end position="48"/>
    </location>
</feature>
<dbReference type="Pfam" id="PF12937">
    <property type="entry name" value="F-box-like"/>
    <property type="match status" value="1"/>
</dbReference>
<evidence type="ECO:0000313" key="3">
    <source>
        <dbReference type="Proteomes" id="UP001437256"/>
    </source>
</evidence>
<reference evidence="2 3" key="1">
    <citation type="submission" date="2024-05" db="EMBL/GenBank/DDBJ databases">
        <title>A draft genome resource for the thread blight pathogen Marasmius tenuissimus strain MS-2.</title>
        <authorList>
            <person name="Yulfo-Soto G.E."/>
            <person name="Baruah I.K."/>
            <person name="Amoako-Attah I."/>
            <person name="Bukari Y."/>
            <person name="Meinhardt L.W."/>
            <person name="Bailey B.A."/>
            <person name="Cohen S.P."/>
        </authorList>
    </citation>
    <scope>NUCLEOTIDE SEQUENCE [LARGE SCALE GENOMIC DNA]</scope>
    <source>
        <strain evidence="2 3">MS-2</strain>
    </source>
</reference>
<dbReference type="CDD" id="cd09917">
    <property type="entry name" value="F-box_SF"/>
    <property type="match status" value="1"/>
</dbReference>
<dbReference type="SUPFAM" id="SSF81383">
    <property type="entry name" value="F-box domain"/>
    <property type="match status" value="1"/>
</dbReference>
<dbReference type="PROSITE" id="PS50181">
    <property type="entry name" value="FBOX"/>
    <property type="match status" value="1"/>
</dbReference>
<gene>
    <name evidence="2" type="ORF">AAF712_014137</name>
</gene>
<name>A0ABR2ZD14_9AGAR</name>
<dbReference type="Gene3D" id="1.20.1280.50">
    <property type="match status" value="1"/>
</dbReference>
<accession>A0ABR2ZD14</accession>
<keyword evidence="3" id="KW-1185">Reference proteome</keyword>
<proteinExistence type="predicted"/>
<dbReference type="EMBL" id="JBBXMP010000246">
    <property type="protein sequence ID" value="KAL0059165.1"/>
    <property type="molecule type" value="Genomic_DNA"/>
</dbReference>
<comment type="caution">
    <text evidence="2">The sequence shown here is derived from an EMBL/GenBank/DDBJ whole genome shotgun (WGS) entry which is preliminary data.</text>
</comment>
<dbReference type="Proteomes" id="UP001437256">
    <property type="component" value="Unassembled WGS sequence"/>
</dbReference>
<protein>
    <recommendedName>
        <fullName evidence="1">F-box domain-containing protein</fullName>
    </recommendedName>
</protein>
<evidence type="ECO:0000313" key="2">
    <source>
        <dbReference type="EMBL" id="KAL0059165.1"/>
    </source>
</evidence>
<dbReference type="InterPro" id="IPR036047">
    <property type="entry name" value="F-box-like_dom_sf"/>
</dbReference>
<dbReference type="InterPro" id="IPR001810">
    <property type="entry name" value="F-box_dom"/>
</dbReference>
<organism evidence="2 3">
    <name type="scientific">Marasmius tenuissimus</name>
    <dbReference type="NCBI Taxonomy" id="585030"/>
    <lineage>
        <taxon>Eukaryota</taxon>
        <taxon>Fungi</taxon>
        <taxon>Dikarya</taxon>
        <taxon>Basidiomycota</taxon>
        <taxon>Agaricomycotina</taxon>
        <taxon>Agaricomycetes</taxon>
        <taxon>Agaricomycetidae</taxon>
        <taxon>Agaricales</taxon>
        <taxon>Marasmiineae</taxon>
        <taxon>Marasmiaceae</taxon>
        <taxon>Marasmius</taxon>
    </lineage>
</organism>